<dbReference type="EMBL" id="VWYJ01018157">
    <property type="protein sequence ID" value="NXQ99464.1"/>
    <property type="molecule type" value="Genomic_DNA"/>
</dbReference>
<proteinExistence type="predicted"/>
<feature type="region of interest" description="Disordered" evidence="1">
    <location>
        <begin position="130"/>
        <end position="157"/>
    </location>
</feature>
<accession>A0A7L2HMA5</accession>
<gene>
    <name evidence="2" type="primary">Terb2</name>
    <name evidence="2" type="ORF">SAGSER_R12242</name>
</gene>
<evidence type="ECO:0000313" key="3">
    <source>
        <dbReference type="Proteomes" id="UP000539599"/>
    </source>
</evidence>
<dbReference type="InterPro" id="IPR028065">
    <property type="entry name" value="TERB2"/>
</dbReference>
<dbReference type="PANTHER" id="PTHR35345:SF1">
    <property type="entry name" value="TELOMERE REPEATS-BINDING BOUQUET FORMATION PROTEIN 2"/>
    <property type="match status" value="1"/>
</dbReference>
<protein>
    <submittedName>
        <fullName evidence="2">TERB2 protein</fullName>
    </submittedName>
</protein>
<dbReference type="GO" id="GO:0070197">
    <property type="term" value="P:meiotic attachment of telomere to nuclear envelope"/>
    <property type="evidence" value="ECO:0007669"/>
    <property type="project" value="TreeGrafter"/>
</dbReference>
<feature type="non-terminal residue" evidence="2">
    <location>
        <position position="1"/>
    </location>
</feature>
<dbReference type="AlphaFoldDB" id="A0A7L2HMA5"/>
<dbReference type="Pfam" id="PF15101">
    <property type="entry name" value="TERB2"/>
    <property type="match status" value="1"/>
</dbReference>
<reference evidence="2 3" key="1">
    <citation type="submission" date="2019-09" db="EMBL/GenBank/DDBJ databases">
        <title>Bird 10,000 Genomes (B10K) Project - Family phase.</title>
        <authorList>
            <person name="Zhang G."/>
        </authorList>
    </citation>
    <scope>NUCLEOTIDE SEQUENCE [LARGE SCALE GENOMIC DNA]</scope>
    <source>
        <strain evidence="2">B10K-DU-011-38</strain>
        <tissue evidence="2">Muscle</tissue>
    </source>
</reference>
<dbReference type="PANTHER" id="PTHR35345">
    <property type="entry name" value="TELOMERE REPEATS-BINDING BOUQUET FORMATION PROTEIN 2"/>
    <property type="match status" value="1"/>
</dbReference>
<comment type="caution">
    <text evidence="2">The sequence shown here is derived from an EMBL/GenBank/DDBJ whole genome shotgun (WGS) entry which is preliminary data.</text>
</comment>
<evidence type="ECO:0000256" key="1">
    <source>
        <dbReference type="SAM" id="MobiDB-lite"/>
    </source>
</evidence>
<name>A0A7L2HMA5_SAGSE</name>
<keyword evidence="3" id="KW-1185">Reference proteome</keyword>
<sequence length="225" mass="25347">MFRGCRAWFSQSVGPGPRELWAAGGGAVTHWRDADYLFSSDAAHPDTRRIHESLDYLESRATVFHSRYLSAWASTNMGAKLSVVLGHFVLPPACLQEEIRRKIGSFIWEQADDSLAEQPNEKLTDELEAARKGCEEEAEEDVLDLAESKEETGSGAAAQGEFPYRALQEYPMNNMVTGYASARNMKKYVGELRDFTPGTSGYAVYWIQNEINIYSDVKTRTKRKF</sequence>
<dbReference type="Proteomes" id="UP000539599">
    <property type="component" value="Unassembled WGS sequence"/>
</dbReference>
<evidence type="ECO:0000313" key="2">
    <source>
        <dbReference type="EMBL" id="NXQ99464.1"/>
    </source>
</evidence>
<organism evidence="2 3">
    <name type="scientific">Sagittarius serpentarius</name>
    <name type="common">Secretary bird</name>
    <dbReference type="NCBI Taxonomy" id="56258"/>
    <lineage>
        <taxon>Eukaryota</taxon>
        <taxon>Metazoa</taxon>
        <taxon>Chordata</taxon>
        <taxon>Craniata</taxon>
        <taxon>Vertebrata</taxon>
        <taxon>Euteleostomi</taxon>
        <taxon>Archelosauria</taxon>
        <taxon>Archosauria</taxon>
        <taxon>Dinosauria</taxon>
        <taxon>Saurischia</taxon>
        <taxon>Theropoda</taxon>
        <taxon>Coelurosauria</taxon>
        <taxon>Aves</taxon>
        <taxon>Neognathae</taxon>
        <taxon>Neoaves</taxon>
        <taxon>Telluraves</taxon>
        <taxon>Accipitrimorphae</taxon>
        <taxon>Accipitriformes</taxon>
        <taxon>Sagittariidae</taxon>
        <taxon>Sagittarius</taxon>
    </lineage>
</organism>
<dbReference type="GO" id="GO:0005637">
    <property type="term" value="C:nuclear inner membrane"/>
    <property type="evidence" value="ECO:0007669"/>
    <property type="project" value="TreeGrafter"/>
</dbReference>
<dbReference type="GO" id="GO:0007129">
    <property type="term" value="P:homologous chromosome pairing at meiosis"/>
    <property type="evidence" value="ECO:0007669"/>
    <property type="project" value="TreeGrafter"/>
</dbReference>
<feature type="non-terminal residue" evidence="2">
    <location>
        <position position="225"/>
    </location>
</feature>